<gene>
    <name evidence="2" type="ORF">Shyd_15070</name>
</gene>
<accession>A0ABQ3P535</accession>
<protein>
    <submittedName>
        <fullName evidence="2">Uncharacterized protein</fullName>
    </submittedName>
</protein>
<feature type="region of interest" description="Disordered" evidence="1">
    <location>
        <begin position="1"/>
        <end position="26"/>
    </location>
</feature>
<keyword evidence="3" id="KW-1185">Reference proteome</keyword>
<feature type="compositionally biased region" description="Basic residues" evidence="1">
    <location>
        <begin position="1"/>
        <end position="10"/>
    </location>
</feature>
<dbReference type="EMBL" id="BNDW01000004">
    <property type="protein sequence ID" value="GHI20136.1"/>
    <property type="molecule type" value="Genomic_DNA"/>
</dbReference>
<dbReference type="Proteomes" id="UP001052739">
    <property type="component" value="Unassembled WGS sequence"/>
</dbReference>
<sequence>MPPTLGRRRAPVLYGSDTGKTGGAVRGAPARVTHVWDRRTPQARRAPGKTQEV</sequence>
<comment type="caution">
    <text evidence="2">The sequence shown here is derived from an EMBL/GenBank/DDBJ whole genome shotgun (WGS) entry which is preliminary data.</text>
</comment>
<evidence type="ECO:0000256" key="1">
    <source>
        <dbReference type="SAM" id="MobiDB-lite"/>
    </source>
</evidence>
<proteinExistence type="predicted"/>
<organism evidence="2 3">
    <name type="scientific">Streptomyces hydrogenans</name>
    <dbReference type="NCBI Taxonomy" id="1873719"/>
    <lineage>
        <taxon>Bacteria</taxon>
        <taxon>Bacillati</taxon>
        <taxon>Actinomycetota</taxon>
        <taxon>Actinomycetes</taxon>
        <taxon>Kitasatosporales</taxon>
        <taxon>Streptomycetaceae</taxon>
        <taxon>Streptomyces</taxon>
    </lineage>
</organism>
<name>A0ABQ3P535_9ACTN</name>
<evidence type="ECO:0000313" key="2">
    <source>
        <dbReference type="EMBL" id="GHI20136.1"/>
    </source>
</evidence>
<evidence type="ECO:0000313" key="3">
    <source>
        <dbReference type="Proteomes" id="UP001052739"/>
    </source>
</evidence>
<reference evidence="2" key="1">
    <citation type="submission" date="2024-05" db="EMBL/GenBank/DDBJ databases">
        <title>Whole genome shotgun sequence of Streptomyces hydrogenans NBRC 13475.</title>
        <authorList>
            <person name="Komaki H."/>
            <person name="Tamura T."/>
        </authorList>
    </citation>
    <scope>NUCLEOTIDE SEQUENCE</scope>
    <source>
        <strain evidence="2">NBRC 13475</strain>
    </source>
</reference>